<gene>
    <name evidence="1" type="ORF">GCM10010211_02930</name>
</gene>
<accession>A0ABQ2UL26</accession>
<keyword evidence="2" id="KW-1185">Reference proteome</keyword>
<name>A0ABQ2UL26_9ACTN</name>
<comment type="caution">
    <text evidence="1">The sequence shown here is derived from an EMBL/GenBank/DDBJ whole genome shotgun (WGS) entry which is preliminary data.</text>
</comment>
<proteinExistence type="predicted"/>
<evidence type="ECO:0000313" key="1">
    <source>
        <dbReference type="EMBL" id="GGU43053.1"/>
    </source>
</evidence>
<sequence length="70" mass="7627">MPDELSVPDLDGQGFCCPASAAAVRTQSAGHPIRTVAPRRQQSRKCQVRDLQQGSQQVTDLADYLETKKA</sequence>
<organism evidence="1 2">
    <name type="scientific">Streptomyces albospinus</name>
    <dbReference type="NCBI Taxonomy" id="285515"/>
    <lineage>
        <taxon>Bacteria</taxon>
        <taxon>Bacillati</taxon>
        <taxon>Actinomycetota</taxon>
        <taxon>Actinomycetes</taxon>
        <taxon>Kitasatosporales</taxon>
        <taxon>Streptomycetaceae</taxon>
        <taxon>Streptomyces</taxon>
    </lineage>
</organism>
<evidence type="ECO:0000313" key="2">
    <source>
        <dbReference type="Proteomes" id="UP000654471"/>
    </source>
</evidence>
<reference evidence="2" key="1">
    <citation type="journal article" date="2019" name="Int. J. Syst. Evol. Microbiol.">
        <title>The Global Catalogue of Microorganisms (GCM) 10K type strain sequencing project: providing services to taxonomists for standard genome sequencing and annotation.</title>
        <authorList>
            <consortium name="The Broad Institute Genomics Platform"/>
            <consortium name="The Broad Institute Genome Sequencing Center for Infectious Disease"/>
            <person name="Wu L."/>
            <person name="Ma J."/>
        </authorList>
    </citation>
    <scope>NUCLEOTIDE SEQUENCE [LARGE SCALE GENOMIC DNA]</scope>
    <source>
        <strain evidence="2">JCM 3399</strain>
    </source>
</reference>
<dbReference type="EMBL" id="BMRP01000001">
    <property type="protein sequence ID" value="GGU43053.1"/>
    <property type="molecule type" value="Genomic_DNA"/>
</dbReference>
<dbReference type="Proteomes" id="UP000654471">
    <property type="component" value="Unassembled WGS sequence"/>
</dbReference>
<protein>
    <submittedName>
        <fullName evidence="1">Uncharacterized protein</fullName>
    </submittedName>
</protein>